<proteinExistence type="predicted"/>
<dbReference type="AlphaFoldDB" id="A0A087E8Z2"/>
<evidence type="ECO:0000313" key="1">
    <source>
        <dbReference type="EMBL" id="KFJ04243.1"/>
    </source>
</evidence>
<name>A0A087E8Z2_9BIFI</name>
<organism evidence="1 2">
    <name type="scientific">Bifidobacterium thermacidophilum subsp. thermacidophilum</name>
    <dbReference type="NCBI Taxonomy" id="79262"/>
    <lineage>
        <taxon>Bacteria</taxon>
        <taxon>Bacillati</taxon>
        <taxon>Actinomycetota</taxon>
        <taxon>Actinomycetes</taxon>
        <taxon>Bifidobacteriales</taxon>
        <taxon>Bifidobacteriaceae</taxon>
        <taxon>Bifidobacterium</taxon>
    </lineage>
</organism>
<sequence>MNGRPSIAGHECRTALTRPLALDSLPYRLVYRARPSFADSQMRSGIRWKR</sequence>
<gene>
    <name evidence="1" type="ORF">THER5_1819</name>
</gene>
<comment type="caution">
    <text evidence="1">The sequence shown here is derived from an EMBL/GenBank/DDBJ whole genome shotgun (WGS) entry which is preliminary data.</text>
</comment>
<dbReference type="EMBL" id="JGZT01000003">
    <property type="protein sequence ID" value="KFJ04243.1"/>
    <property type="molecule type" value="Genomic_DNA"/>
</dbReference>
<evidence type="ECO:0000313" key="2">
    <source>
        <dbReference type="Proteomes" id="UP000029003"/>
    </source>
</evidence>
<protein>
    <submittedName>
        <fullName evidence="1">Uncharacterized protein</fullName>
    </submittedName>
</protein>
<dbReference type="Proteomes" id="UP000029003">
    <property type="component" value="Unassembled WGS sequence"/>
</dbReference>
<reference evidence="1 2" key="1">
    <citation type="submission" date="2014-03" db="EMBL/GenBank/DDBJ databases">
        <title>Genomics of Bifidobacteria.</title>
        <authorList>
            <person name="Ventura M."/>
            <person name="Milani C."/>
            <person name="Lugli G.A."/>
        </authorList>
    </citation>
    <scope>NUCLEOTIDE SEQUENCE [LARGE SCALE GENOMIC DNA]</scope>
    <source>
        <strain evidence="1 2">LMG 21395</strain>
    </source>
</reference>
<accession>A0A087E8Z2</accession>